<keyword evidence="2" id="KW-1185">Reference proteome</keyword>
<accession>A0A0V1C4I6</accession>
<reference evidence="1 2" key="1">
    <citation type="submission" date="2015-01" db="EMBL/GenBank/DDBJ databases">
        <title>Evolution of Trichinella species and genotypes.</title>
        <authorList>
            <person name="Korhonen P.K."/>
            <person name="Edoardo P."/>
            <person name="Giuseppe L.R."/>
            <person name="Gasser R.B."/>
        </authorList>
    </citation>
    <scope>NUCLEOTIDE SEQUENCE [LARGE SCALE GENOMIC DNA]</scope>
    <source>
        <strain evidence="1">ISS120</strain>
    </source>
</reference>
<gene>
    <name evidence="1" type="ORF">T03_11572</name>
</gene>
<comment type="caution">
    <text evidence="1">The sequence shown here is derived from an EMBL/GenBank/DDBJ whole genome shotgun (WGS) entry which is preliminary data.</text>
</comment>
<dbReference type="Proteomes" id="UP000054653">
    <property type="component" value="Unassembled WGS sequence"/>
</dbReference>
<dbReference type="AlphaFoldDB" id="A0A0V1C4I6"/>
<dbReference type="EMBL" id="JYDI01000808">
    <property type="protein sequence ID" value="KRY43948.1"/>
    <property type="molecule type" value="Genomic_DNA"/>
</dbReference>
<name>A0A0V1C4I6_TRIBR</name>
<protein>
    <submittedName>
        <fullName evidence="1">Uncharacterized protein</fullName>
    </submittedName>
</protein>
<evidence type="ECO:0000313" key="2">
    <source>
        <dbReference type="Proteomes" id="UP000054653"/>
    </source>
</evidence>
<proteinExistence type="predicted"/>
<organism evidence="1 2">
    <name type="scientific">Trichinella britovi</name>
    <name type="common">Parasitic roundworm</name>
    <dbReference type="NCBI Taxonomy" id="45882"/>
    <lineage>
        <taxon>Eukaryota</taxon>
        <taxon>Metazoa</taxon>
        <taxon>Ecdysozoa</taxon>
        <taxon>Nematoda</taxon>
        <taxon>Enoplea</taxon>
        <taxon>Dorylaimia</taxon>
        <taxon>Trichinellida</taxon>
        <taxon>Trichinellidae</taxon>
        <taxon>Trichinella</taxon>
    </lineage>
</organism>
<evidence type="ECO:0000313" key="1">
    <source>
        <dbReference type="EMBL" id="KRY43948.1"/>
    </source>
</evidence>
<sequence length="45" mass="5141">MNGHQSESMESMEMHEVRIISLSPKAVSIQDGMKKLQWNKASLPR</sequence>